<evidence type="ECO:0000256" key="1">
    <source>
        <dbReference type="ARBA" id="ARBA00005979"/>
    </source>
</evidence>
<evidence type="ECO:0000259" key="6">
    <source>
        <dbReference type="Pfam" id="PF00724"/>
    </source>
</evidence>
<dbReference type="PANTHER" id="PTHR43656">
    <property type="entry name" value="BINDING OXIDOREDUCTASE, PUTATIVE (AFU_ORTHOLOGUE AFUA_2G08260)-RELATED"/>
    <property type="match status" value="1"/>
</dbReference>
<comment type="similarity">
    <text evidence="1">Belongs to the NADH:flavin oxidoreductase/NADH oxidase family.</text>
</comment>
<dbReference type="EMBL" id="JAKJXP020000097">
    <property type="protein sequence ID" value="KAK7746577.1"/>
    <property type="molecule type" value="Genomic_DNA"/>
</dbReference>
<dbReference type="PANTHER" id="PTHR43656:SF5">
    <property type="entry name" value="NADH:FLAVIN OXIDOREDUCTASE_NADH OXIDASE N-TERMINAL DOMAIN-CONTAINING PROTEIN"/>
    <property type="match status" value="1"/>
</dbReference>
<gene>
    <name evidence="7" type="ORF">SLS62_009374</name>
</gene>
<accession>A0AAN9UGY8</accession>
<keyword evidence="4" id="KW-0560">Oxidoreductase</keyword>
<feature type="region of interest" description="Disordered" evidence="5">
    <location>
        <begin position="1"/>
        <end position="26"/>
    </location>
</feature>
<dbReference type="AlphaFoldDB" id="A0AAN9UGY8"/>
<protein>
    <recommendedName>
        <fullName evidence="6">NADH:flavin oxidoreductase/NADH oxidase N-terminal domain-containing protein</fullName>
    </recommendedName>
</protein>
<keyword evidence="2" id="KW-0285">Flavoprotein</keyword>
<keyword evidence="8" id="KW-1185">Reference proteome</keyword>
<evidence type="ECO:0000256" key="5">
    <source>
        <dbReference type="SAM" id="MobiDB-lite"/>
    </source>
</evidence>
<sequence>MSPSSRHTGQEAAAVDPSPIGSPLPFSFSGQTAPNRFLKAAMTERVSSWDATDLTKRGIPSPELVNLYRRWGEGGWGIILTGNVMVAPDQLEAAGNPVIPRGAPFEGERFEAFRAVAAAAKQASRGTNGSKSLVVMQVSHPGRQVSARIQPHPISASDVQLEGTLLGMTFAKPRAMEHPADFDAVVDSFAHAAEYAHRAGYDGVQLHGAHGYLLAQFLSPTTNRRTDGYGGSILNRGRIIFEIAAEIRRRVGPAFSLAIKLNSVEFQDAGFSPEDCRDLCAELEKAGFDWVELSGGTYQQLAFSHRRESTRRREAYFLEFAELVAPQLGGRTKVYVTGGFRSTAAMVAALKSVDGVGLGRPAADEPDLPNKLLAKGVPGALKLALDEDDMSLTNVAAGTQIKLVSEDKQPLNLTRADHVAVFLRSVAAWREEQAANSDNSKYGFPTVVEEGGFKLQPYGTPYS</sequence>
<dbReference type="SUPFAM" id="SSF51395">
    <property type="entry name" value="FMN-linked oxidoreductases"/>
    <property type="match status" value="1"/>
</dbReference>
<dbReference type="InterPro" id="IPR013785">
    <property type="entry name" value="Aldolase_TIM"/>
</dbReference>
<dbReference type="Proteomes" id="UP001320420">
    <property type="component" value="Unassembled WGS sequence"/>
</dbReference>
<dbReference type="Gene3D" id="3.20.20.70">
    <property type="entry name" value="Aldolase class I"/>
    <property type="match status" value="1"/>
</dbReference>
<dbReference type="Pfam" id="PF00724">
    <property type="entry name" value="Oxidored_FMN"/>
    <property type="match status" value="1"/>
</dbReference>
<keyword evidence="3" id="KW-0288">FMN</keyword>
<proteinExistence type="inferred from homology"/>
<evidence type="ECO:0000256" key="2">
    <source>
        <dbReference type="ARBA" id="ARBA00022630"/>
    </source>
</evidence>
<dbReference type="CDD" id="cd04733">
    <property type="entry name" value="OYE_like_2_FMN"/>
    <property type="match status" value="1"/>
</dbReference>
<comment type="caution">
    <text evidence="7">The sequence shown here is derived from an EMBL/GenBank/DDBJ whole genome shotgun (WGS) entry which is preliminary data.</text>
</comment>
<evidence type="ECO:0000256" key="3">
    <source>
        <dbReference type="ARBA" id="ARBA00022643"/>
    </source>
</evidence>
<evidence type="ECO:0000256" key="4">
    <source>
        <dbReference type="ARBA" id="ARBA00023002"/>
    </source>
</evidence>
<dbReference type="InterPro" id="IPR051799">
    <property type="entry name" value="NADH_flavin_oxidoreductase"/>
</dbReference>
<dbReference type="GO" id="GO:0010181">
    <property type="term" value="F:FMN binding"/>
    <property type="evidence" value="ECO:0007669"/>
    <property type="project" value="InterPro"/>
</dbReference>
<name>A0AAN9UGY8_9PEZI</name>
<evidence type="ECO:0000313" key="7">
    <source>
        <dbReference type="EMBL" id="KAK7746577.1"/>
    </source>
</evidence>
<organism evidence="7 8">
    <name type="scientific">Diatrype stigma</name>
    <dbReference type="NCBI Taxonomy" id="117547"/>
    <lineage>
        <taxon>Eukaryota</taxon>
        <taxon>Fungi</taxon>
        <taxon>Dikarya</taxon>
        <taxon>Ascomycota</taxon>
        <taxon>Pezizomycotina</taxon>
        <taxon>Sordariomycetes</taxon>
        <taxon>Xylariomycetidae</taxon>
        <taxon>Xylariales</taxon>
        <taxon>Diatrypaceae</taxon>
        <taxon>Diatrype</taxon>
    </lineage>
</organism>
<dbReference type="InterPro" id="IPR001155">
    <property type="entry name" value="OxRdtase_FMN_N"/>
</dbReference>
<feature type="domain" description="NADH:flavin oxidoreductase/NADH oxidase N-terminal" evidence="6">
    <location>
        <begin position="25"/>
        <end position="372"/>
    </location>
</feature>
<dbReference type="GO" id="GO:0016491">
    <property type="term" value="F:oxidoreductase activity"/>
    <property type="evidence" value="ECO:0007669"/>
    <property type="project" value="UniProtKB-KW"/>
</dbReference>
<reference evidence="7 8" key="1">
    <citation type="submission" date="2024-02" db="EMBL/GenBank/DDBJ databases">
        <title>De novo assembly and annotation of 12 fungi associated with fruit tree decline syndrome in Ontario, Canada.</title>
        <authorList>
            <person name="Sulman M."/>
            <person name="Ellouze W."/>
            <person name="Ilyukhin E."/>
        </authorList>
    </citation>
    <scope>NUCLEOTIDE SEQUENCE [LARGE SCALE GENOMIC DNA]</scope>
    <source>
        <strain evidence="7 8">M11/M66-122</strain>
    </source>
</reference>
<evidence type="ECO:0000313" key="8">
    <source>
        <dbReference type="Proteomes" id="UP001320420"/>
    </source>
</evidence>